<evidence type="ECO:0000256" key="5">
    <source>
        <dbReference type="ARBA" id="ARBA00022840"/>
    </source>
</evidence>
<evidence type="ECO:0000313" key="12">
    <source>
        <dbReference type="Proteomes" id="UP000260828"/>
    </source>
</evidence>
<dbReference type="GO" id="GO:0005524">
    <property type="term" value="F:ATP binding"/>
    <property type="evidence" value="ECO:0007669"/>
    <property type="project" value="UniProtKB-UniRule"/>
</dbReference>
<dbReference type="SUPFAM" id="SSF52540">
    <property type="entry name" value="P-loop containing nucleoside triphosphate hydrolases"/>
    <property type="match status" value="1"/>
</dbReference>
<keyword evidence="4 8" id="KW-0547">Nucleotide-binding</keyword>
<dbReference type="EMBL" id="QVME01000002">
    <property type="protein sequence ID" value="RGE68971.1"/>
    <property type="molecule type" value="Genomic_DNA"/>
</dbReference>
<dbReference type="Gene3D" id="3.30.1510.10">
    <property type="entry name" value="Domain 2, N(10)-formyltetrahydrofolate synthetase"/>
    <property type="match status" value="1"/>
</dbReference>
<dbReference type="Gene3D" id="3.10.410.10">
    <property type="entry name" value="Formyltetrahydrofolate synthetase, domain 3"/>
    <property type="match status" value="1"/>
</dbReference>
<dbReference type="CDD" id="cd00477">
    <property type="entry name" value="FTHFS"/>
    <property type="match status" value="1"/>
</dbReference>
<evidence type="ECO:0000313" key="11">
    <source>
        <dbReference type="Proteomes" id="UP000095765"/>
    </source>
</evidence>
<evidence type="ECO:0000256" key="6">
    <source>
        <dbReference type="ARBA" id="ARBA00049033"/>
    </source>
</evidence>
<dbReference type="AlphaFoldDB" id="A0A174SGR6"/>
<gene>
    <name evidence="8 9" type="primary">fhs</name>
    <name evidence="10" type="ORF">DXC40_06700</name>
    <name evidence="9" type="ORF">ERS852551_02520</name>
</gene>
<dbReference type="NCBIfam" id="NF010030">
    <property type="entry name" value="PRK13505.1"/>
    <property type="match status" value="1"/>
</dbReference>
<evidence type="ECO:0000256" key="7">
    <source>
        <dbReference type="ARBA" id="ARBA00061363"/>
    </source>
</evidence>
<dbReference type="Proteomes" id="UP000095765">
    <property type="component" value="Unassembled WGS sequence"/>
</dbReference>
<reference evidence="10 12" key="2">
    <citation type="submission" date="2018-08" db="EMBL/GenBank/DDBJ databases">
        <title>A genome reference for cultivated species of the human gut microbiota.</title>
        <authorList>
            <person name="Zou Y."/>
            <person name="Xue W."/>
            <person name="Luo G."/>
        </authorList>
    </citation>
    <scope>NUCLEOTIDE SEQUENCE [LARGE SCALE GENOMIC DNA]</scope>
    <source>
        <strain evidence="10 12">TF05-12AC</strain>
    </source>
</reference>
<evidence type="ECO:0000256" key="1">
    <source>
        <dbReference type="ARBA" id="ARBA00004777"/>
    </source>
</evidence>
<dbReference type="InterPro" id="IPR000559">
    <property type="entry name" value="Formate_THF_ligase"/>
</dbReference>
<reference evidence="9 11" key="1">
    <citation type="submission" date="2015-09" db="EMBL/GenBank/DDBJ databases">
        <authorList>
            <consortium name="Pathogen Informatics"/>
        </authorList>
    </citation>
    <scope>NUCLEOTIDE SEQUENCE [LARGE SCALE GENOMIC DNA]</scope>
    <source>
        <strain evidence="9 11">2789STDY5834939</strain>
    </source>
</reference>
<keyword evidence="2 8" id="KW-0554">One-carbon metabolism</keyword>
<evidence type="ECO:0000313" key="10">
    <source>
        <dbReference type="EMBL" id="RGE68971.1"/>
    </source>
</evidence>
<keyword evidence="3 8" id="KW-0436">Ligase</keyword>
<comment type="pathway">
    <text evidence="1 8">One-carbon metabolism; tetrahydrofolate interconversion.</text>
</comment>
<feature type="binding site" evidence="8">
    <location>
        <begin position="65"/>
        <end position="72"/>
    </location>
    <ligand>
        <name>ATP</name>
        <dbReference type="ChEBI" id="CHEBI:30616"/>
    </ligand>
</feature>
<proteinExistence type="inferred from homology"/>
<organism evidence="9 11">
    <name type="scientific">Anaerotruncus colihominis</name>
    <dbReference type="NCBI Taxonomy" id="169435"/>
    <lineage>
        <taxon>Bacteria</taxon>
        <taxon>Bacillati</taxon>
        <taxon>Bacillota</taxon>
        <taxon>Clostridia</taxon>
        <taxon>Eubacteriales</taxon>
        <taxon>Oscillospiraceae</taxon>
        <taxon>Anaerotruncus</taxon>
    </lineage>
</organism>
<comment type="catalytic activity">
    <reaction evidence="6 8">
        <text>(6S)-5,6,7,8-tetrahydrofolate + formate + ATP = (6R)-10-formyltetrahydrofolate + ADP + phosphate</text>
        <dbReference type="Rhea" id="RHEA:20221"/>
        <dbReference type="ChEBI" id="CHEBI:15740"/>
        <dbReference type="ChEBI" id="CHEBI:30616"/>
        <dbReference type="ChEBI" id="CHEBI:43474"/>
        <dbReference type="ChEBI" id="CHEBI:57453"/>
        <dbReference type="ChEBI" id="CHEBI:195366"/>
        <dbReference type="ChEBI" id="CHEBI:456216"/>
        <dbReference type="EC" id="6.3.4.3"/>
    </reaction>
</comment>
<dbReference type="HAMAP" id="MF_01543">
    <property type="entry name" value="FTHFS"/>
    <property type="match status" value="1"/>
</dbReference>
<accession>A0A174SGR6</accession>
<dbReference type="Proteomes" id="UP000260828">
    <property type="component" value="Unassembled WGS sequence"/>
</dbReference>
<dbReference type="InterPro" id="IPR027417">
    <property type="entry name" value="P-loop_NTPase"/>
</dbReference>
<sequence length="555" mass="58612">MKSDIEIAQAAPMLPITEIAGRLGILPEELEPYGRFKAKLSESIFSRLSERPDGKLVLVTAINPTPAGEGKTTTTVGLGQAMKKIGKNAVIALREPSLGPVFGIKGGAAGGGYAQVVPMEDINLHFTGDMHAITASNNLLCALLDNHLQQGNALGIDQRRILIKRCMDMNDRALRNIVVGLGGRVNGVPREDGFMITVASEVMAILCLAADLADLKKRLGDILVAYTFDQKPVYARDLQAHGAMAALLKDALKPNLVQTLENTPALMHGGPFANIAHGCNSVRATKLALKLADYVITEAGFGSDLGAEKFMDIKCRCAGLAPSAVVLVATVRALKYNGGVPKAETARPDEAALRRGLVNLAAHVENMQKYGVPVVVAINRFETDSDGELQILSDFCAHTGCRFALSEVFAHGGDGGKALAEAVVEACAEPSDFHVLYDTALPVKEKIAAIATRIYGAGAVAYSAAADKMIAEIEALGKSDLPICIAKTQYSLSDDPSRLGRPSGFTLNVKEIRLSAGAGFIVVLTGDIMTMPGLPKAPAAYKIDVDADGRISGLF</sequence>
<dbReference type="EC" id="6.3.4.3" evidence="8"/>
<protein>
    <recommendedName>
        <fullName evidence="8">Formate--tetrahydrofolate ligase</fullName>
        <ecNumber evidence="8">6.3.4.3</ecNumber>
    </recommendedName>
    <alternativeName>
        <fullName evidence="8">Formyltetrahydrofolate synthetase</fullName>
        <shortName evidence="8">FHS</shortName>
        <shortName evidence="8">FTHFS</shortName>
    </alternativeName>
</protein>
<dbReference type="UniPathway" id="UPA00193"/>
<evidence type="ECO:0000256" key="8">
    <source>
        <dbReference type="HAMAP-Rule" id="MF_01543"/>
    </source>
</evidence>
<evidence type="ECO:0000256" key="4">
    <source>
        <dbReference type="ARBA" id="ARBA00022741"/>
    </source>
</evidence>
<evidence type="ECO:0000256" key="2">
    <source>
        <dbReference type="ARBA" id="ARBA00022563"/>
    </source>
</evidence>
<comment type="similarity">
    <text evidence="7 8">Belongs to the formate--tetrahydrofolate ligase family.</text>
</comment>
<evidence type="ECO:0000313" key="9">
    <source>
        <dbReference type="EMBL" id="CUP95127.1"/>
    </source>
</evidence>
<dbReference type="GO" id="GO:0035999">
    <property type="term" value="P:tetrahydrofolate interconversion"/>
    <property type="evidence" value="ECO:0007669"/>
    <property type="project" value="UniProtKB-UniRule"/>
</dbReference>
<dbReference type="OrthoDB" id="9761733at2"/>
<dbReference type="GO" id="GO:0004329">
    <property type="term" value="F:formate-tetrahydrofolate ligase activity"/>
    <property type="evidence" value="ECO:0007669"/>
    <property type="project" value="UniProtKB-UniRule"/>
</dbReference>
<dbReference type="FunFam" id="3.30.1510.10:FF:000001">
    <property type="entry name" value="Formate--tetrahydrofolate ligase"/>
    <property type="match status" value="1"/>
</dbReference>
<keyword evidence="5 8" id="KW-0067">ATP-binding</keyword>
<dbReference type="Pfam" id="PF01268">
    <property type="entry name" value="FTHFS"/>
    <property type="match status" value="1"/>
</dbReference>
<name>A0A174SGR6_9FIRM</name>
<dbReference type="RefSeq" id="WP_055245537.1">
    <property type="nucleotide sequence ID" value="NZ_CABIWA010000005.1"/>
</dbReference>
<dbReference type="FunFam" id="3.10.410.10:FF:000001">
    <property type="entry name" value="Putative formate--tetrahydrofolate ligase"/>
    <property type="match status" value="1"/>
</dbReference>
<dbReference type="InterPro" id="IPR020628">
    <property type="entry name" value="Formate_THF_ligase_CS"/>
</dbReference>
<dbReference type="PROSITE" id="PS00722">
    <property type="entry name" value="FTHFS_2"/>
    <property type="match status" value="1"/>
</dbReference>
<dbReference type="PROSITE" id="PS00721">
    <property type="entry name" value="FTHFS_1"/>
    <property type="match status" value="1"/>
</dbReference>
<dbReference type="EMBL" id="CZBE01000018">
    <property type="protein sequence ID" value="CUP95127.1"/>
    <property type="molecule type" value="Genomic_DNA"/>
</dbReference>
<dbReference type="Gene3D" id="3.40.50.300">
    <property type="entry name" value="P-loop containing nucleotide triphosphate hydrolases"/>
    <property type="match status" value="1"/>
</dbReference>
<evidence type="ECO:0000256" key="3">
    <source>
        <dbReference type="ARBA" id="ARBA00022598"/>
    </source>
</evidence>